<organism evidence="3 4">
    <name type="scientific">Clupea harengus</name>
    <name type="common">Atlantic herring</name>
    <dbReference type="NCBI Taxonomy" id="7950"/>
    <lineage>
        <taxon>Eukaryota</taxon>
        <taxon>Metazoa</taxon>
        <taxon>Chordata</taxon>
        <taxon>Craniata</taxon>
        <taxon>Vertebrata</taxon>
        <taxon>Euteleostomi</taxon>
        <taxon>Actinopterygii</taxon>
        <taxon>Neopterygii</taxon>
        <taxon>Teleostei</taxon>
        <taxon>Clupei</taxon>
        <taxon>Clupeiformes</taxon>
        <taxon>Clupeoidei</taxon>
        <taxon>Clupeidae</taxon>
        <taxon>Clupea</taxon>
    </lineage>
</organism>
<feature type="compositionally biased region" description="Polar residues" evidence="1">
    <location>
        <begin position="199"/>
        <end position="212"/>
    </location>
</feature>
<dbReference type="RefSeq" id="XP_031441019.2">
    <property type="nucleotide sequence ID" value="XM_031585159.2"/>
</dbReference>
<dbReference type="AlphaFoldDB" id="A0A6P8GP56"/>
<evidence type="ECO:0000313" key="3">
    <source>
        <dbReference type="Proteomes" id="UP000515152"/>
    </source>
</evidence>
<protein>
    <submittedName>
        <fullName evidence="4">Uncharacterized protein LOC116224666 isoform X1</fullName>
    </submittedName>
</protein>
<accession>A0A6P8GP56</accession>
<evidence type="ECO:0000313" key="4">
    <source>
        <dbReference type="RefSeq" id="XP_031441019.2"/>
    </source>
</evidence>
<reference evidence="4" key="1">
    <citation type="submission" date="2025-08" db="UniProtKB">
        <authorList>
            <consortium name="RefSeq"/>
        </authorList>
    </citation>
    <scope>IDENTIFICATION</scope>
</reference>
<keyword evidence="2" id="KW-0812">Transmembrane</keyword>
<keyword evidence="3" id="KW-1185">Reference proteome</keyword>
<proteinExistence type="predicted"/>
<feature type="region of interest" description="Disordered" evidence="1">
    <location>
        <begin position="198"/>
        <end position="250"/>
    </location>
</feature>
<dbReference type="KEGG" id="char:116224666"/>
<keyword evidence="2" id="KW-0472">Membrane</keyword>
<evidence type="ECO:0000256" key="2">
    <source>
        <dbReference type="SAM" id="Phobius"/>
    </source>
</evidence>
<evidence type="ECO:0000256" key="1">
    <source>
        <dbReference type="SAM" id="MobiDB-lite"/>
    </source>
</evidence>
<feature type="region of interest" description="Disordered" evidence="1">
    <location>
        <begin position="121"/>
        <end position="167"/>
    </location>
</feature>
<dbReference type="Proteomes" id="UP000515152">
    <property type="component" value="Chromosome 18"/>
</dbReference>
<feature type="transmembrane region" description="Helical" evidence="2">
    <location>
        <begin position="28"/>
        <end position="54"/>
    </location>
</feature>
<gene>
    <name evidence="4" type="primary">LOC116224666</name>
</gene>
<keyword evidence="2" id="KW-1133">Transmembrane helix</keyword>
<feature type="compositionally biased region" description="Polar residues" evidence="1">
    <location>
        <begin position="233"/>
        <end position="250"/>
    </location>
</feature>
<sequence>MPVTHQCNEDKTTVPSVQLYLKDSRVELFIVLSIMVVFTVATVVLLNVYALMVFGVPVHGRSSDNERTMQNTRGGIISDAKEAQTLCVCDLIVHIPHLAFFVDPDGMEDWCESQLDSANIIDDDHDGHGDGDNDDAGEDSVATPTPNPPNHTTSAQTQATGEASEDAVVTATLNSQNKTTSYQPGVTGEASKDAVVATPTPNLQNLTTSAHTEATDEPSEDDSVTTPAPVPPNLTTLAQNETTGNILCNT</sequence>
<name>A0A6P8GP56_CLUHA</name>
<dbReference type="GeneID" id="116224666"/>